<keyword evidence="5 8" id="KW-0408">Iron</keyword>
<name>A0A1A2XE11_MYCSD</name>
<dbReference type="InterPro" id="IPR001080">
    <property type="entry name" value="3Fe4S_ferredoxin"/>
</dbReference>
<evidence type="ECO:0000256" key="6">
    <source>
        <dbReference type="ARBA" id="ARBA00023014"/>
    </source>
</evidence>
<protein>
    <recommendedName>
        <fullName evidence="8">Ferredoxin</fullName>
    </recommendedName>
</protein>
<accession>A0A1A2XE11</accession>
<dbReference type="GO" id="GO:0009055">
    <property type="term" value="F:electron transfer activity"/>
    <property type="evidence" value="ECO:0007669"/>
    <property type="project" value="UniProtKB-UniRule"/>
</dbReference>
<gene>
    <name evidence="10" type="ORF">A5710_11630</name>
</gene>
<sequence>MKVWVDPERCQGHGLCKMIAPDSFDLDDIDGHSTAAKEVVPADQHDLVREAARSCPEQAIILTDDDSQ</sequence>
<dbReference type="RefSeq" id="WP_064921635.1">
    <property type="nucleotide sequence ID" value="NZ_LZJK01000072.1"/>
</dbReference>
<dbReference type="GO" id="GO:0051538">
    <property type="term" value="F:3 iron, 4 sulfur cluster binding"/>
    <property type="evidence" value="ECO:0007669"/>
    <property type="project" value="UniProtKB-KW"/>
</dbReference>
<keyword evidence="4 8" id="KW-0249">Electron transport</keyword>
<dbReference type="PANTHER" id="PTHR36923">
    <property type="entry name" value="FERREDOXIN"/>
    <property type="match status" value="1"/>
</dbReference>
<dbReference type="InterPro" id="IPR051269">
    <property type="entry name" value="Fe-S_cluster_ET"/>
</dbReference>
<keyword evidence="2 8" id="KW-0813">Transport</keyword>
<dbReference type="AlphaFoldDB" id="A0A1A2XE11"/>
<dbReference type="EMBL" id="LZKG01000178">
    <property type="protein sequence ID" value="OBI23890.1"/>
    <property type="molecule type" value="Genomic_DNA"/>
</dbReference>
<proteinExistence type="predicted"/>
<evidence type="ECO:0000256" key="4">
    <source>
        <dbReference type="ARBA" id="ARBA00022982"/>
    </source>
</evidence>
<dbReference type="OrthoDB" id="3215519at2"/>
<dbReference type="PRINTS" id="PR00352">
    <property type="entry name" value="3FE4SFRDOXIN"/>
</dbReference>
<evidence type="ECO:0000313" key="11">
    <source>
        <dbReference type="Proteomes" id="UP000093943"/>
    </source>
</evidence>
<keyword evidence="7" id="KW-0003">3Fe-4S</keyword>
<evidence type="ECO:0000256" key="8">
    <source>
        <dbReference type="RuleBase" id="RU368020"/>
    </source>
</evidence>
<comment type="function">
    <text evidence="8">Ferredoxins are iron-sulfur proteins that transfer electrons in a wide variety of metabolic reactions.</text>
</comment>
<dbReference type="PANTHER" id="PTHR36923:SF3">
    <property type="entry name" value="FERREDOXIN"/>
    <property type="match status" value="1"/>
</dbReference>
<feature type="domain" description="4Fe-4S ferredoxin-type" evidence="9">
    <location>
        <begin position="1"/>
        <end position="29"/>
    </location>
</feature>
<evidence type="ECO:0000256" key="1">
    <source>
        <dbReference type="ARBA" id="ARBA00001927"/>
    </source>
</evidence>
<comment type="caution">
    <text evidence="10">The sequence shown here is derived from an EMBL/GenBank/DDBJ whole genome shotgun (WGS) entry which is preliminary data.</text>
</comment>
<dbReference type="Pfam" id="PF13459">
    <property type="entry name" value="Fer4_15"/>
    <property type="match status" value="1"/>
</dbReference>
<comment type="cofactor">
    <cofactor evidence="1">
        <name>[3Fe-4S] cluster</name>
        <dbReference type="ChEBI" id="CHEBI:21137"/>
    </cofactor>
</comment>
<keyword evidence="6 8" id="KW-0411">Iron-sulfur</keyword>
<dbReference type="GO" id="GO:0005506">
    <property type="term" value="F:iron ion binding"/>
    <property type="evidence" value="ECO:0007669"/>
    <property type="project" value="UniProtKB-UniRule"/>
</dbReference>
<dbReference type="SUPFAM" id="SSF54862">
    <property type="entry name" value="4Fe-4S ferredoxins"/>
    <property type="match status" value="1"/>
</dbReference>
<keyword evidence="3 8" id="KW-0479">Metal-binding</keyword>
<evidence type="ECO:0000256" key="7">
    <source>
        <dbReference type="ARBA" id="ARBA00023291"/>
    </source>
</evidence>
<dbReference type="Proteomes" id="UP000093943">
    <property type="component" value="Unassembled WGS sequence"/>
</dbReference>
<evidence type="ECO:0000256" key="2">
    <source>
        <dbReference type="ARBA" id="ARBA00022448"/>
    </source>
</evidence>
<evidence type="ECO:0000259" key="9">
    <source>
        <dbReference type="PROSITE" id="PS51379"/>
    </source>
</evidence>
<dbReference type="Gene3D" id="3.30.70.20">
    <property type="match status" value="1"/>
</dbReference>
<evidence type="ECO:0000256" key="5">
    <source>
        <dbReference type="ARBA" id="ARBA00023004"/>
    </source>
</evidence>
<organism evidence="10 11">
    <name type="scientific">Mycolicibacter sinensis (strain JDM601)</name>
    <name type="common">Mycobacterium sinense</name>
    <dbReference type="NCBI Taxonomy" id="875328"/>
    <lineage>
        <taxon>Bacteria</taxon>
        <taxon>Bacillati</taxon>
        <taxon>Actinomycetota</taxon>
        <taxon>Actinomycetes</taxon>
        <taxon>Mycobacteriales</taxon>
        <taxon>Mycobacteriaceae</taxon>
        <taxon>Mycolicibacter</taxon>
    </lineage>
</organism>
<reference evidence="11" key="1">
    <citation type="submission" date="2016-06" db="EMBL/GenBank/DDBJ databases">
        <authorList>
            <person name="Sutton G."/>
            <person name="Brinkac L."/>
            <person name="Sanka R."/>
            <person name="Adams M."/>
            <person name="Lau E."/>
            <person name="Sam S."/>
            <person name="Sreng N."/>
            <person name="Him V."/>
            <person name="Kerleguer A."/>
            <person name="Cheng S."/>
        </authorList>
    </citation>
    <scope>NUCLEOTIDE SEQUENCE [LARGE SCALE GENOMIC DNA]</scope>
    <source>
        <strain evidence="11">E1876</strain>
    </source>
</reference>
<evidence type="ECO:0000256" key="3">
    <source>
        <dbReference type="ARBA" id="ARBA00022723"/>
    </source>
</evidence>
<dbReference type="InterPro" id="IPR017896">
    <property type="entry name" value="4Fe4S_Fe-S-bd"/>
</dbReference>
<evidence type="ECO:0000313" key="10">
    <source>
        <dbReference type="EMBL" id="OBI23890.1"/>
    </source>
</evidence>
<dbReference type="PROSITE" id="PS51379">
    <property type="entry name" value="4FE4S_FER_2"/>
    <property type="match status" value="1"/>
</dbReference>